<accession>A0A0R2JC02</accession>
<organism evidence="2 3">
    <name type="scientific">Weissella kandleri</name>
    <dbReference type="NCBI Taxonomy" id="1616"/>
    <lineage>
        <taxon>Bacteria</taxon>
        <taxon>Bacillati</taxon>
        <taxon>Bacillota</taxon>
        <taxon>Bacilli</taxon>
        <taxon>Lactobacillales</taxon>
        <taxon>Lactobacillaceae</taxon>
        <taxon>Weissella</taxon>
    </lineage>
</organism>
<dbReference type="Pfam" id="PF13349">
    <property type="entry name" value="DUF4097"/>
    <property type="match status" value="1"/>
</dbReference>
<dbReference type="EMBL" id="JQBP01000005">
    <property type="protein sequence ID" value="KRN74825.1"/>
    <property type="molecule type" value="Genomic_DNA"/>
</dbReference>
<dbReference type="PATRIC" id="fig|1616.3.peg.1132"/>
<proteinExistence type="predicted"/>
<sequence length="373" mass="40807">MQMNEKLKRKIEAIFANRVNNLALEEFKNEVEADAREAYSDYQVSHPRASEGEVIDHVLSDLGDLDAVIDMIAGETTNQVYQMDGKISCHEDTPQGDQMPDVIQNVDVNVYAGQVFIMQGTGSQVKVEQVFNHEHAELAVVINETPQQYAVTMPRLSGRGLLGLFSATTSNRFKNVIKVELPAHFKGVLNLKLNAGEVFMTDLVLQNQLDITVSAGTLHVNRLEASELMLTLLAGRAHLQQVKVQRLVKGTVSAGELYLEQVEAKFDLNIAAGVVTGQRLIGSGHFDVNAGSLSLDWQTVDAQLDLTTALGSIRVGFDSQASYTIQGYSTLGLIRVLRPHQVQSSTGNLTAQVGNDPKFKVTAQTSFGNITIR</sequence>
<protein>
    <recommendedName>
        <fullName evidence="1">DUF4097 domain-containing protein</fullName>
    </recommendedName>
</protein>
<evidence type="ECO:0000313" key="3">
    <source>
        <dbReference type="Proteomes" id="UP000051655"/>
    </source>
</evidence>
<dbReference type="InterPro" id="IPR025164">
    <property type="entry name" value="Toastrack_DUF4097"/>
</dbReference>
<evidence type="ECO:0000259" key="1">
    <source>
        <dbReference type="Pfam" id="PF13349"/>
    </source>
</evidence>
<dbReference type="AlphaFoldDB" id="A0A0R2JC02"/>
<dbReference type="Proteomes" id="UP000051655">
    <property type="component" value="Unassembled WGS sequence"/>
</dbReference>
<comment type="caution">
    <text evidence="2">The sequence shown here is derived from an EMBL/GenBank/DDBJ whole genome shotgun (WGS) entry which is preliminary data.</text>
</comment>
<evidence type="ECO:0000313" key="2">
    <source>
        <dbReference type="EMBL" id="KRN74825.1"/>
    </source>
</evidence>
<dbReference type="STRING" id="1616.IV73_GL001102"/>
<keyword evidence="3" id="KW-1185">Reference proteome</keyword>
<name>A0A0R2JC02_9LACO</name>
<feature type="domain" description="DUF4097" evidence="1">
    <location>
        <begin position="103"/>
        <end position="373"/>
    </location>
</feature>
<gene>
    <name evidence="2" type="ORF">IV73_GL001102</name>
</gene>
<reference evidence="2 3" key="1">
    <citation type="journal article" date="2015" name="Genome Announc.">
        <title>Expanding the biotechnology potential of lactobacilli through comparative genomics of 213 strains and associated genera.</title>
        <authorList>
            <person name="Sun Z."/>
            <person name="Harris H.M."/>
            <person name="McCann A."/>
            <person name="Guo C."/>
            <person name="Argimon S."/>
            <person name="Zhang W."/>
            <person name="Yang X."/>
            <person name="Jeffery I.B."/>
            <person name="Cooney J.C."/>
            <person name="Kagawa T.F."/>
            <person name="Liu W."/>
            <person name="Song Y."/>
            <person name="Salvetti E."/>
            <person name="Wrobel A."/>
            <person name="Rasinkangas P."/>
            <person name="Parkhill J."/>
            <person name="Rea M.C."/>
            <person name="O'Sullivan O."/>
            <person name="Ritari J."/>
            <person name="Douillard F.P."/>
            <person name="Paul Ross R."/>
            <person name="Yang R."/>
            <person name="Briner A.E."/>
            <person name="Felis G.E."/>
            <person name="de Vos W.M."/>
            <person name="Barrangou R."/>
            <person name="Klaenhammer T.R."/>
            <person name="Caufield P.W."/>
            <person name="Cui Y."/>
            <person name="Zhang H."/>
            <person name="O'Toole P.W."/>
        </authorList>
    </citation>
    <scope>NUCLEOTIDE SEQUENCE [LARGE SCALE GENOMIC DNA]</scope>
    <source>
        <strain evidence="2 3">DSM 20593</strain>
    </source>
</reference>